<proteinExistence type="predicted"/>
<protein>
    <submittedName>
        <fullName evidence="1">Uncharacterized protein</fullName>
    </submittedName>
</protein>
<sequence>MYQWPLIHDLPTNEQHPEAAGHPVASSSKSILQAEAPQSGAEIPQYRVVPQRLHKPDSLLPYTRPGFEGIGSVRFDRVNSTVGFGVGLTGLLDGSACLNDQDKCIFQGSGEAQLTFRILWPSYPHFDFGRIINLKYTEEGKTTVHHVTRLELARIIAICFDEFVDVGLQFFCNGWLRR</sequence>
<dbReference type="RefSeq" id="XP_024333146.1">
    <property type="nucleotide sequence ID" value="XM_024477241.1"/>
</dbReference>
<keyword evidence="2" id="KW-1185">Reference proteome</keyword>
<reference evidence="1 2" key="1">
    <citation type="submission" date="2017-04" db="EMBL/GenBank/DDBJ databases">
        <title>Genome Sequence of the Model Brown-Rot Fungus Postia placenta SB12.</title>
        <authorList>
            <consortium name="DOE Joint Genome Institute"/>
            <person name="Gaskell J."/>
            <person name="Kersten P."/>
            <person name="Larrondo L.F."/>
            <person name="Canessa P."/>
            <person name="Martinez D."/>
            <person name="Hibbett D."/>
            <person name="Schmoll M."/>
            <person name="Kubicek C.P."/>
            <person name="Martinez A.T."/>
            <person name="Yadav J."/>
            <person name="Master E."/>
            <person name="Magnuson J.K."/>
            <person name="James T."/>
            <person name="Yaver D."/>
            <person name="Berka R."/>
            <person name="Labutti K."/>
            <person name="Lipzen A."/>
            <person name="Aerts A."/>
            <person name="Barry K."/>
            <person name="Henrissat B."/>
            <person name="Blanchette R."/>
            <person name="Grigoriev I."/>
            <person name="Cullen D."/>
        </authorList>
    </citation>
    <scope>NUCLEOTIDE SEQUENCE [LARGE SCALE GENOMIC DNA]</scope>
    <source>
        <strain evidence="1 2">MAD-698-R-SB12</strain>
    </source>
</reference>
<dbReference type="EMBL" id="KZ110614">
    <property type="protein sequence ID" value="OSX56352.1"/>
    <property type="molecule type" value="Genomic_DNA"/>
</dbReference>
<organism evidence="1 2">
    <name type="scientific">Postia placenta MAD-698-R-SB12</name>
    <dbReference type="NCBI Taxonomy" id="670580"/>
    <lineage>
        <taxon>Eukaryota</taxon>
        <taxon>Fungi</taxon>
        <taxon>Dikarya</taxon>
        <taxon>Basidiomycota</taxon>
        <taxon>Agaricomycotina</taxon>
        <taxon>Agaricomycetes</taxon>
        <taxon>Polyporales</taxon>
        <taxon>Adustoporiaceae</taxon>
        <taxon>Rhodonia</taxon>
    </lineage>
</organism>
<dbReference type="OrthoDB" id="2662268at2759"/>
<accession>A0A1X6MJK4</accession>
<dbReference type="GeneID" id="36322191"/>
<name>A0A1X6MJK4_9APHY</name>
<gene>
    <name evidence="1" type="ORF">POSPLADRAFT_1037617</name>
</gene>
<evidence type="ECO:0000313" key="2">
    <source>
        <dbReference type="Proteomes" id="UP000194127"/>
    </source>
</evidence>
<dbReference type="Proteomes" id="UP000194127">
    <property type="component" value="Unassembled WGS sequence"/>
</dbReference>
<dbReference type="AlphaFoldDB" id="A0A1X6MJK4"/>
<evidence type="ECO:0000313" key="1">
    <source>
        <dbReference type="EMBL" id="OSX56352.1"/>
    </source>
</evidence>